<dbReference type="PANTHER" id="PTHR36220">
    <property type="entry name" value="UNNAMED PRODUCT"/>
    <property type="match status" value="1"/>
</dbReference>
<comment type="caution">
    <text evidence="2">The sequence shown here is derived from an EMBL/GenBank/DDBJ whole genome shotgun (WGS) entry which is preliminary data.</text>
</comment>
<evidence type="ECO:0000313" key="3">
    <source>
        <dbReference type="Proteomes" id="UP000189670"/>
    </source>
</evidence>
<dbReference type="SUPFAM" id="SSF69318">
    <property type="entry name" value="Integrin alpha N-terminal domain"/>
    <property type="match status" value="1"/>
</dbReference>
<dbReference type="InterPro" id="IPR028994">
    <property type="entry name" value="Integrin_alpha_N"/>
</dbReference>
<dbReference type="EMBL" id="ATBP01002623">
    <property type="protein sequence ID" value="ETR65645.1"/>
    <property type="molecule type" value="Genomic_DNA"/>
</dbReference>
<evidence type="ECO:0008006" key="4">
    <source>
        <dbReference type="Google" id="ProtNLM"/>
    </source>
</evidence>
<dbReference type="InterPro" id="IPR008969">
    <property type="entry name" value="CarboxyPept-like_regulatory"/>
</dbReference>
<evidence type="ECO:0000313" key="2">
    <source>
        <dbReference type="EMBL" id="ETR65645.1"/>
    </source>
</evidence>
<dbReference type="Gene3D" id="2.130.10.130">
    <property type="entry name" value="Integrin alpha, N-terminal"/>
    <property type="match status" value="2"/>
</dbReference>
<dbReference type="InterPro" id="IPR013517">
    <property type="entry name" value="FG-GAP"/>
</dbReference>
<proteinExistence type="predicted"/>
<dbReference type="PANTHER" id="PTHR36220:SF1">
    <property type="entry name" value="GAMMA TUBULIN COMPLEX COMPONENT C-TERMINAL DOMAIN-CONTAINING PROTEIN"/>
    <property type="match status" value="1"/>
</dbReference>
<dbReference type="AlphaFoldDB" id="A0A1V1NSU1"/>
<organism evidence="2 3">
    <name type="scientific">Candidatus Magnetoglobus multicellularis str. Araruama</name>
    <dbReference type="NCBI Taxonomy" id="890399"/>
    <lineage>
        <taxon>Bacteria</taxon>
        <taxon>Pseudomonadati</taxon>
        <taxon>Thermodesulfobacteriota</taxon>
        <taxon>Desulfobacteria</taxon>
        <taxon>Desulfobacterales</taxon>
        <taxon>Desulfobacteraceae</taxon>
        <taxon>Candidatus Magnetoglobus</taxon>
    </lineage>
</organism>
<keyword evidence="1" id="KW-0732">Signal</keyword>
<gene>
    <name evidence="2" type="ORF">OMM_05966</name>
</gene>
<dbReference type="SUPFAM" id="SSF49464">
    <property type="entry name" value="Carboxypeptidase regulatory domain-like"/>
    <property type="match status" value="1"/>
</dbReference>
<reference evidence="3" key="1">
    <citation type="submission" date="2012-11" db="EMBL/GenBank/DDBJ databases">
        <authorList>
            <person name="Lucero-Rivera Y.E."/>
            <person name="Tovar-Ramirez D."/>
        </authorList>
    </citation>
    <scope>NUCLEOTIDE SEQUENCE [LARGE SCALE GENOMIC DNA]</scope>
    <source>
        <strain evidence="3">Araruama</strain>
    </source>
</reference>
<evidence type="ECO:0000256" key="1">
    <source>
        <dbReference type="ARBA" id="ARBA00022729"/>
    </source>
</evidence>
<protein>
    <recommendedName>
        <fullName evidence="4">PKD domain-containing protein</fullName>
    </recommendedName>
</protein>
<dbReference type="Pfam" id="PF14312">
    <property type="entry name" value="FG-GAP_2"/>
    <property type="match status" value="4"/>
</dbReference>
<dbReference type="Proteomes" id="UP000189670">
    <property type="component" value="Unassembled WGS sequence"/>
</dbReference>
<name>A0A1V1NSU1_9BACT</name>
<sequence>MDKLYASDPENSDNFGHAVSISGDKVIVGAYNKNNKTGAAYIFEYRPSGWQEMKKLLASNAANGDYFGRSVSISDDIAIVGAYQKNSGKGAAYIYEFTNNDWQETKLVASDAQNNDNFGYAVSISGNTAIVGAYLEDDKAGGAGAAYLYERTSTGWQEKTKLVAADGQGDDYFGVGVSISDDNFIIGAYIEDERGSDAGAAYIFSTNIKPNCISGYVMDSSNRPVVDAIITPNHAQQASKTDANGYFIINNLYYNWSGSLSVSKDNYQFNPSSLTFSNVNQDINNQFFLLMPLPSPVLSPLPWINPYPVSD</sequence>
<accession>A0A1V1NSU1</accession>